<dbReference type="Proteomes" id="UP000054928">
    <property type="component" value="Unassembled WGS sequence"/>
</dbReference>
<protein>
    <submittedName>
        <fullName evidence="2">Uncharacterized protein</fullName>
    </submittedName>
</protein>
<name>A0A0P1AEA6_PLAHL</name>
<evidence type="ECO:0000256" key="1">
    <source>
        <dbReference type="SAM" id="MobiDB-lite"/>
    </source>
</evidence>
<reference evidence="3" key="1">
    <citation type="submission" date="2014-09" db="EMBL/GenBank/DDBJ databases">
        <authorList>
            <person name="Sharma Rahul"/>
            <person name="Thines Marco"/>
        </authorList>
    </citation>
    <scope>NUCLEOTIDE SEQUENCE [LARGE SCALE GENOMIC DNA]</scope>
</reference>
<accession>A0A0P1AEA6</accession>
<organism evidence="2 3">
    <name type="scientific">Plasmopara halstedii</name>
    <name type="common">Downy mildew of sunflower</name>
    <dbReference type="NCBI Taxonomy" id="4781"/>
    <lineage>
        <taxon>Eukaryota</taxon>
        <taxon>Sar</taxon>
        <taxon>Stramenopiles</taxon>
        <taxon>Oomycota</taxon>
        <taxon>Peronosporomycetes</taxon>
        <taxon>Peronosporales</taxon>
        <taxon>Peronosporaceae</taxon>
        <taxon>Plasmopara</taxon>
    </lineage>
</organism>
<proteinExistence type="predicted"/>
<feature type="region of interest" description="Disordered" evidence="1">
    <location>
        <begin position="87"/>
        <end position="110"/>
    </location>
</feature>
<evidence type="ECO:0000313" key="3">
    <source>
        <dbReference type="Proteomes" id="UP000054928"/>
    </source>
</evidence>
<evidence type="ECO:0000313" key="2">
    <source>
        <dbReference type="EMBL" id="CEG38773.1"/>
    </source>
</evidence>
<dbReference type="EMBL" id="CCYD01000322">
    <property type="protein sequence ID" value="CEG38773.1"/>
    <property type="molecule type" value="Genomic_DNA"/>
</dbReference>
<dbReference type="AlphaFoldDB" id="A0A0P1AEA6"/>
<keyword evidence="3" id="KW-1185">Reference proteome</keyword>
<dbReference type="RefSeq" id="XP_024575142.1">
    <property type="nucleotide sequence ID" value="XM_024724245.1"/>
</dbReference>
<sequence>MRAVIAELKANISNKFVPDAIHEVAYLLHLLSKVMAADQDGVRAATLAHMGNMTAAFPNLLHQETETGLDEAAMEGVRLPSFITFAPPTSTGEGAADRPTAESTQDMLFGREAVHQRNLGKLQFPNNEDEDAYV</sequence>
<dbReference type="GeneID" id="36403882"/>